<feature type="non-terminal residue" evidence="2">
    <location>
        <position position="1"/>
    </location>
</feature>
<comment type="caution">
    <text evidence="2">The sequence shown here is derived from an EMBL/GenBank/DDBJ whole genome shotgun (WGS) entry which is preliminary data.</text>
</comment>
<dbReference type="PANTHER" id="PTHR43236">
    <property type="entry name" value="ANTITOXIN HIGA1"/>
    <property type="match status" value="1"/>
</dbReference>
<evidence type="ECO:0000259" key="1">
    <source>
        <dbReference type="Pfam" id="PF06114"/>
    </source>
</evidence>
<protein>
    <submittedName>
        <fullName evidence="2">PF06114 domain protein</fullName>
    </submittedName>
</protein>
<dbReference type="Gene3D" id="1.10.10.2910">
    <property type="match status" value="1"/>
</dbReference>
<reference evidence="2 3" key="1">
    <citation type="submission" date="2013-01" db="EMBL/GenBank/DDBJ databases">
        <authorList>
            <person name="Harkins D.M."/>
            <person name="Durkin A.S."/>
            <person name="Brinkac L.M."/>
            <person name="Haft D.H."/>
            <person name="Selengut J.D."/>
            <person name="Sanka R."/>
            <person name="DePew J."/>
            <person name="Purushe J."/>
            <person name="Matthias M.A."/>
            <person name="Vinetz J.M."/>
            <person name="Sutton G.G."/>
            <person name="Nierman W.C."/>
            <person name="Fouts D.E."/>
        </authorList>
    </citation>
    <scope>NUCLEOTIDE SEQUENCE [LARGE SCALE GENOMIC DNA]</scope>
    <source>
        <strain evidence="2 3">CBC1416</strain>
    </source>
</reference>
<proteinExistence type="predicted"/>
<dbReference type="Pfam" id="PF06114">
    <property type="entry name" value="Peptidase_M78"/>
    <property type="match status" value="1"/>
</dbReference>
<dbReference type="AlphaFoldDB" id="M6VKY9"/>
<sequence length="277" mass="32188">NQIRIDILENYEYLKKSNKIKQLIELGIISPANPDRDLLILLAKSPDGVLFRATESADEVITKLWLSKVIIKATEVYSVMPNLNFDKSLISIKFMKNFAKYSKSIRSLNEIEKLLREKGVLLIYESYIKGSKIDGACLTLPNGIPVIAVTMRYDRLDSFWFTLLHELAHIHLHYEYLKEPIVDDLENESQEKFEKQANLLAKFSIVEKSEWRTFIAECRSLYFNSKKSEEMLKKFSDHNGVHPALVAGLLRHELKNYVLYSEIVNSIEYRNLLEIEN</sequence>
<organism evidence="2 3">
    <name type="scientific">Leptospira santarosai str. CBC1416</name>
    <dbReference type="NCBI Taxonomy" id="1193059"/>
    <lineage>
        <taxon>Bacteria</taxon>
        <taxon>Pseudomonadati</taxon>
        <taxon>Spirochaetota</taxon>
        <taxon>Spirochaetia</taxon>
        <taxon>Leptospirales</taxon>
        <taxon>Leptospiraceae</taxon>
        <taxon>Leptospira</taxon>
    </lineage>
</organism>
<dbReference type="Proteomes" id="UP000012149">
    <property type="component" value="Unassembled WGS sequence"/>
</dbReference>
<gene>
    <name evidence="2" type="ORF">LEP1GSC161_0020</name>
</gene>
<dbReference type="InterPro" id="IPR052345">
    <property type="entry name" value="Rad_response_metalloprotease"/>
</dbReference>
<name>M6VKY9_9LEPT</name>
<evidence type="ECO:0000313" key="3">
    <source>
        <dbReference type="Proteomes" id="UP000012149"/>
    </source>
</evidence>
<feature type="domain" description="IrrE N-terminal-like" evidence="1">
    <location>
        <begin position="128"/>
        <end position="202"/>
    </location>
</feature>
<dbReference type="EMBL" id="AKWE02000090">
    <property type="protein sequence ID" value="EMO58132.1"/>
    <property type="molecule type" value="Genomic_DNA"/>
</dbReference>
<dbReference type="InterPro" id="IPR010359">
    <property type="entry name" value="IrrE_HExxH"/>
</dbReference>
<evidence type="ECO:0000313" key="2">
    <source>
        <dbReference type="EMBL" id="EMO58132.1"/>
    </source>
</evidence>
<accession>M6VKY9</accession>
<dbReference type="PANTHER" id="PTHR43236:SF2">
    <property type="entry name" value="BLL0069 PROTEIN"/>
    <property type="match status" value="1"/>
</dbReference>